<evidence type="ECO:0000313" key="8">
    <source>
        <dbReference type="EMBL" id="KGB80207.1"/>
    </source>
</evidence>
<keyword evidence="9" id="KW-1185">Reference proteome</keyword>
<dbReference type="Proteomes" id="UP000029445">
    <property type="component" value="Chromosome 14"/>
</dbReference>
<dbReference type="OMA" id="FDIGEMY"/>
<evidence type="ECO:0000256" key="7">
    <source>
        <dbReference type="RuleBase" id="RU361156"/>
    </source>
</evidence>
<dbReference type="PROSITE" id="PS00131">
    <property type="entry name" value="CARBOXYPEPT_SER_SER"/>
    <property type="match status" value="1"/>
</dbReference>
<dbReference type="PANTHER" id="PTHR11802:SF479">
    <property type="entry name" value="CARBOXYPEPTIDASE"/>
    <property type="match status" value="1"/>
</dbReference>
<evidence type="ECO:0000256" key="6">
    <source>
        <dbReference type="ARBA" id="ARBA00023180"/>
    </source>
</evidence>
<dbReference type="HOGENOM" id="CLU_008523_12_3_1"/>
<dbReference type="VEuPathDB" id="FungiDB:CNBG_6045"/>
<reference evidence="8 9" key="1">
    <citation type="journal article" date="2011" name="MBio">
        <title>Genome variation in Cryptococcus gattii, an emerging pathogen of immunocompetent hosts.</title>
        <authorList>
            <person name="D'Souza C.A."/>
            <person name="Kronstad J.W."/>
            <person name="Taylor G."/>
            <person name="Warren R."/>
            <person name="Yuen M."/>
            <person name="Hu G."/>
            <person name="Jung W.H."/>
            <person name="Sham A."/>
            <person name="Kidd S.E."/>
            <person name="Tangen K."/>
            <person name="Lee N."/>
            <person name="Zeilmaker T."/>
            <person name="Sawkins J."/>
            <person name="McVicker G."/>
            <person name="Shah S."/>
            <person name="Gnerre S."/>
            <person name="Griggs A."/>
            <person name="Zeng Q."/>
            <person name="Bartlett K."/>
            <person name="Li W."/>
            <person name="Wang X."/>
            <person name="Heitman J."/>
            <person name="Stajich J.E."/>
            <person name="Fraser J.A."/>
            <person name="Meyer W."/>
            <person name="Carter D."/>
            <person name="Schein J."/>
            <person name="Krzywinski M."/>
            <person name="Kwon-Chung K.J."/>
            <person name="Varma A."/>
            <person name="Wang J."/>
            <person name="Brunham R."/>
            <person name="Fyfe M."/>
            <person name="Ouellette B.F."/>
            <person name="Siddiqui A."/>
            <person name="Marra M."/>
            <person name="Jones S."/>
            <person name="Holt R."/>
            <person name="Birren B.W."/>
            <person name="Galagan J.E."/>
            <person name="Cuomo C.A."/>
        </authorList>
    </citation>
    <scope>NUCLEOTIDE SEQUENCE [LARGE SCALE GENOMIC DNA]</scope>
    <source>
        <strain evidence="8 9">R265</strain>
    </source>
</reference>
<accession>A0A095CJ72</accession>
<feature type="signal peptide" evidence="7">
    <location>
        <begin position="1"/>
        <end position="21"/>
    </location>
</feature>
<reference evidence="8 9" key="2">
    <citation type="journal article" date="2018" name="Proc. Natl. Acad. Sci.">
        <title>RNAi is a critical determinant of centromere evolution in closely related fungi.</title>
        <authorList>
            <person name="Yadav V."/>
            <person name="Sun S."/>
            <person name="Billmyre R.B."/>
            <person name="Thimmappa B.C."/>
            <person name="Shea T."/>
            <person name="Lintner R."/>
            <person name="Bakkeren G."/>
            <person name="Cuomo C.A."/>
            <person name="Heitman J."/>
            <person name="Sanyal K."/>
        </authorList>
    </citation>
    <scope>NUCLEOTIDE SEQUENCE [LARGE SCALE GENOMIC DNA]</scope>
    <source>
        <strain evidence="8 9">R265</strain>
    </source>
</reference>
<keyword evidence="6" id="KW-0325">Glycoprotein</keyword>
<evidence type="ECO:0000256" key="4">
    <source>
        <dbReference type="ARBA" id="ARBA00022729"/>
    </source>
</evidence>
<keyword evidence="4 7" id="KW-0732">Signal</keyword>
<evidence type="ECO:0000256" key="5">
    <source>
        <dbReference type="ARBA" id="ARBA00022801"/>
    </source>
</evidence>
<dbReference type="GO" id="GO:0006508">
    <property type="term" value="P:proteolysis"/>
    <property type="evidence" value="ECO:0007669"/>
    <property type="project" value="UniProtKB-KW"/>
</dbReference>
<dbReference type="SUPFAM" id="SSF53474">
    <property type="entry name" value="alpha/beta-Hydrolases"/>
    <property type="match status" value="1"/>
</dbReference>
<dbReference type="RefSeq" id="XP_062885827.1">
    <property type="nucleotide sequence ID" value="XM_063029872.1"/>
</dbReference>
<dbReference type="GO" id="GO:0004185">
    <property type="term" value="F:serine-type carboxypeptidase activity"/>
    <property type="evidence" value="ECO:0007669"/>
    <property type="project" value="UniProtKB-UniRule"/>
</dbReference>
<dbReference type="PANTHER" id="PTHR11802">
    <property type="entry name" value="SERINE PROTEASE FAMILY S10 SERINE CARBOXYPEPTIDASE"/>
    <property type="match status" value="1"/>
</dbReference>
<dbReference type="EC" id="3.4.16.-" evidence="7"/>
<keyword evidence="5 7" id="KW-0378">Hydrolase</keyword>
<evidence type="ECO:0000313" key="9">
    <source>
        <dbReference type="Proteomes" id="UP000029445"/>
    </source>
</evidence>
<sequence>MWSKVVTVALLAIALGSIIEARDFHNLRGRGSPALATNKEAKKEVLTTRQSKTKDKCHARPERCPEMKRFYNEQTSEFFVESLPDVPFDLGEIYSGLIPIDYGNQSEALFFVFQPKLGECSDDLTIWLNGGPGCSSLIGFFQENGLWTWQPGTYAPVINPYSWVNLTNMLWVEQPIGTGFSIGTPKATTEEEIAQDFIKWFKNFQDIFGIKNYKIYVSGESYAGRYVPYIGAAMLDQQDKTYYDLSGALVYDPAIGETIFVQEQIPTYPFVEANANLFNFDKTTMAELKELHETCGYQDYIDRYLKFPPTENQPHLYYDYFDYDNATCGIFDKVLAKASRINPCFDIYAINQMCPLLWDILGTPTQLDYAPGGIYFNRSDVKASIHAPSHIDWTACATQPVFVGGEDGPQSRGDVSLDPIQKVLPQVIEATNRVLISNGDFDYVILTNGTLLSIQNMTWNGQLGFQSAPNEDIVIDIIDTQWSSVYEANYREGYPGAQGVMGIQHYERGLMWAETFQSGHMQPQFQPRSAYRHLQWLLGHIDKL</sequence>
<dbReference type="KEGG" id="cdeu:CNBG_6045"/>
<gene>
    <name evidence="8" type="ORF">CNBG_6045</name>
</gene>
<dbReference type="OrthoDB" id="443318at2759"/>
<dbReference type="FunFam" id="3.40.50.1820:FF:000118">
    <property type="entry name" value="Carboxypeptidase"/>
    <property type="match status" value="1"/>
</dbReference>
<proteinExistence type="inferred from homology"/>
<dbReference type="EMBL" id="CP025772">
    <property type="protein sequence ID" value="KGB80207.1"/>
    <property type="molecule type" value="Genomic_DNA"/>
</dbReference>
<dbReference type="GeneID" id="88182151"/>
<evidence type="ECO:0000256" key="2">
    <source>
        <dbReference type="ARBA" id="ARBA00022645"/>
    </source>
</evidence>
<name>A0A095CJ72_CRYD2</name>
<dbReference type="Pfam" id="PF00450">
    <property type="entry name" value="Peptidase_S10"/>
    <property type="match status" value="1"/>
</dbReference>
<organism evidence="8 9">
    <name type="scientific">Cryptococcus deuterogattii (strain R265)</name>
    <name type="common">Cryptococcus gattii VGII (strain R265)</name>
    <dbReference type="NCBI Taxonomy" id="294750"/>
    <lineage>
        <taxon>Eukaryota</taxon>
        <taxon>Fungi</taxon>
        <taxon>Dikarya</taxon>
        <taxon>Basidiomycota</taxon>
        <taxon>Agaricomycotina</taxon>
        <taxon>Tremellomycetes</taxon>
        <taxon>Tremellales</taxon>
        <taxon>Cryptococcaceae</taxon>
        <taxon>Cryptococcus</taxon>
        <taxon>Cryptococcus gattii species complex</taxon>
    </lineage>
</organism>
<protein>
    <recommendedName>
        <fullName evidence="7">Carboxypeptidase</fullName>
        <ecNumber evidence="7">3.4.16.-</ecNumber>
    </recommendedName>
</protein>
<dbReference type="Gene3D" id="3.40.50.1820">
    <property type="entry name" value="alpha/beta hydrolase"/>
    <property type="match status" value="1"/>
</dbReference>
<dbReference type="PRINTS" id="PR00724">
    <property type="entry name" value="CRBOXYPTASEC"/>
</dbReference>
<dbReference type="InterPro" id="IPR001563">
    <property type="entry name" value="Peptidase_S10"/>
</dbReference>
<dbReference type="InterPro" id="IPR029058">
    <property type="entry name" value="AB_hydrolase_fold"/>
</dbReference>
<evidence type="ECO:0000256" key="1">
    <source>
        <dbReference type="ARBA" id="ARBA00009431"/>
    </source>
</evidence>
<keyword evidence="2 7" id="KW-0121">Carboxypeptidase</keyword>
<dbReference type="InterPro" id="IPR018202">
    <property type="entry name" value="Ser_caboxypep_ser_AS"/>
</dbReference>
<keyword evidence="3 7" id="KW-0645">Protease</keyword>
<dbReference type="InterPro" id="IPR033124">
    <property type="entry name" value="Ser_caboxypep_his_AS"/>
</dbReference>
<comment type="similarity">
    <text evidence="1 7">Belongs to the peptidase S10 family.</text>
</comment>
<dbReference type="PROSITE" id="PS00560">
    <property type="entry name" value="CARBOXYPEPT_SER_HIS"/>
    <property type="match status" value="1"/>
</dbReference>
<dbReference type="AlphaFoldDB" id="A0A095CJ72"/>
<evidence type="ECO:0000256" key="3">
    <source>
        <dbReference type="ARBA" id="ARBA00022670"/>
    </source>
</evidence>
<feature type="chain" id="PRO_5005107869" description="Carboxypeptidase" evidence="7">
    <location>
        <begin position="22"/>
        <end position="544"/>
    </location>
</feature>
<dbReference type="MEROPS" id="S10.006"/>